<feature type="domain" description="Reverse transcriptase zinc-binding" evidence="1">
    <location>
        <begin position="33"/>
        <end position="115"/>
    </location>
</feature>
<reference evidence="2 3" key="1">
    <citation type="journal article" date="2019" name="Sci. Rep.">
        <title>A high-quality genome of Eragrostis curvula grass provides insights into Poaceae evolution and supports new strategies to enhance forage quality.</title>
        <authorList>
            <person name="Carballo J."/>
            <person name="Santos B.A.C.M."/>
            <person name="Zappacosta D."/>
            <person name="Garbus I."/>
            <person name="Selva J.P."/>
            <person name="Gallo C.A."/>
            <person name="Diaz A."/>
            <person name="Albertini E."/>
            <person name="Caccamo M."/>
            <person name="Echenique V."/>
        </authorList>
    </citation>
    <scope>NUCLEOTIDE SEQUENCE [LARGE SCALE GENOMIC DNA]</scope>
    <source>
        <strain evidence="3">cv. Victoria</strain>
        <tissue evidence="2">Leaf</tissue>
    </source>
</reference>
<sequence>YWYVHLRALLLNRTVQPGTPDVYVWRWTADGVYSAKSAYAMLNQGGERFQCSSRIWDSWAPLKVKLFIWLASRRRVWTADRRRRHGLPAAPRCCLCDQEPESCDHLLVSCSFAKEEIGGQQPGRRRKGFNTMFMLTAWSIWKERNARVFDGKASTAAQVVQRIKSDAELWAQGGAKELGRLCWE</sequence>
<protein>
    <recommendedName>
        <fullName evidence="1">Reverse transcriptase zinc-binding domain-containing protein</fullName>
    </recommendedName>
</protein>
<dbReference type="Gramene" id="TVU43932">
    <property type="protein sequence ID" value="TVU43932"/>
    <property type="gene ID" value="EJB05_03353"/>
</dbReference>
<evidence type="ECO:0000259" key="1">
    <source>
        <dbReference type="Pfam" id="PF13966"/>
    </source>
</evidence>
<comment type="caution">
    <text evidence="2">The sequence shown here is derived from an EMBL/GenBank/DDBJ whole genome shotgun (WGS) entry which is preliminary data.</text>
</comment>
<evidence type="ECO:0000313" key="3">
    <source>
        <dbReference type="Proteomes" id="UP000324897"/>
    </source>
</evidence>
<dbReference type="PANTHER" id="PTHR33116:SF83">
    <property type="entry name" value="REVERSE TRANSCRIPTASE ZINC-BINDING DOMAIN-CONTAINING PROTEIN"/>
    <property type="match status" value="1"/>
</dbReference>
<dbReference type="Pfam" id="PF13966">
    <property type="entry name" value="zf-RVT"/>
    <property type="match status" value="1"/>
</dbReference>
<dbReference type="OrthoDB" id="677550at2759"/>
<feature type="non-terminal residue" evidence="2">
    <location>
        <position position="1"/>
    </location>
</feature>
<dbReference type="AlphaFoldDB" id="A0A5J9W5B9"/>
<dbReference type="InterPro" id="IPR026960">
    <property type="entry name" value="RVT-Znf"/>
</dbReference>
<accession>A0A5J9W5B9</accession>
<keyword evidence="3" id="KW-1185">Reference proteome</keyword>
<proteinExistence type="predicted"/>
<dbReference type="Proteomes" id="UP000324897">
    <property type="component" value="Chromosome 5"/>
</dbReference>
<gene>
    <name evidence="2" type="ORF">EJB05_03353</name>
</gene>
<dbReference type="EMBL" id="RWGY01000004">
    <property type="protein sequence ID" value="TVU43932.1"/>
    <property type="molecule type" value="Genomic_DNA"/>
</dbReference>
<name>A0A5J9W5B9_9POAL</name>
<organism evidence="2 3">
    <name type="scientific">Eragrostis curvula</name>
    <name type="common">weeping love grass</name>
    <dbReference type="NCBI Taxonomy" id="38414"/>
    <lineage>
        <taxon>Eukaryota</taxon>
        <taxon>Viridiplantae</taxon>
        <taxon>Streptophyta</taxon>
        <taxon>Embryophyta</taxon>
        <taxon>Tracheophyta</taxon>
        <taxon>Spermatophyta</taxon>
        <taxon>Magnoliopsida</taxon>
        <taxon>Liliopsida</taxon>
        <taxon>Poales</taxon>
        <taxon>Poaceae</taxon>
        <taxon>PACMAD clade</taxon>
        <taxon>Chloridoideae</taxon>
        <taxon>Eragrostideae</taxon>
        <taxon>Eragrostidinae</taxon>
        <taxon>Eragrostis</taxon>
    </lineage>
</organism>
<evidence type="ECO:0000313" key="2">
    <source>
        <dbReference type="EMBL" id="TVU43932.1"/>
    </source>
</evidence>
<dbReference type="PANTHER" id="PTHR33116">
    <property type="entry name" value="REVERSE TRANSCRIPTASE ZINC-BINDING DOMAIN-CONTAINING PROTEIN-RELATED-RELATED"/>
    <property type="match status" value="1"/>
</dbReference>